<comment type="pathway">
    <text evidence="5">Metabolic intermediate biosynthesis; prephenate biosynthesis; prephenate from chorismate: step 1/1.</text>
</comment>
<dbReference type="EC" id="5.4.99.5" evidence="6"/>
<feature type="binding site" evidence="19">
    <location>
        <position position="30"/>
    </location>
    <ligand>
        <name>substrate</name>
    </ligand>
</feature>
<dbReference type="GO" id="GO:0046417">
    <property type="term" value="P:chorismate metabolic process"/>
    <property type="evidence" value="ECO:0007669"/>
    <property type="project" value="InterPro"/>
</dbReference>
<dbReference type="Gene3D" id="1.20.59.10">
    <property type="entry name" value="Chorismate mutase"/>
    <property type="match status" value="1"/>
</dbReference>
<comment type="subcellular location">
    <subcellularLocation>
        <location evidence="3">Cytoplasm</location>
    </subcellularLocation>
</comment>
<dbReference type="Gene3D" id="3.40.190.10">
    <property type="entry name" value="Periplasmic binding protein-like II"/>
    <property type="match status" value="2"/>
</dbReference>
<evidence type="ECO:0000259" key="22">
    <source>
        <dbReference type="PROSITE" id="PS51171"/>
    </source>
</evidence>
<evidence type="ECO:0000256" key="18">
    <source>
        <dbReference type="ARBA" id="ARBA00047848"/>
    </source>
</evidence>
<evidence type="ECO:0000259" key="23">
    <source>
        <dbReference type="PROSITE" id="PS51671"/>
    </source>
</evidence>
<sequence>MQSEQKKEIVSVRDNIDAIDDQILELLKKRLSFAKEIGKLKDSEKRAKWDPLRERQIYDRLLRDNSQIFPEDALKSIFHEIITTCRLSQKKAVVAFLGPEATFSHLAGVEYFGHSADYKAMETIDDVFAEVEKGRTRYGIVPVENSIEGAVFSTLDCFMKYKVQICGEAQLEISHNLVCRSGNIEDIQTVASHSQPLAQCRQWLRKHLPSVPTLPVFSTGAAAQMAANNPNIGAIASSLAIKTYQLQVVVQGIEDYRGNTTRFLVIGKKSPSRSGLDRTSLLIGLMDRPGALNEILTVLSDEGINLAKIESRPIKGKRWKYLFFLDMLGHIEDEKIQRGCDLLKSLCSYYEWLGSYPQAESSPPDSPADS</sequence>
<dbReference type="SUPFAM" id="SSF55021">
    <property type="entry name" value="ACT-like"/>
    <property type="match status" value="1"/>
</dbReference>
<dbReference type="InterPro" id="IPR018528">
    <property type="entry name" value="Preph_deHydtase_CS"/>
</dbReference>
<evidence type="ECO:0000256" key="16">
    <source>
        <dbReference type="ARBA" id="ARBA00031175"/>
    </source>
</evidence>
<gene>
    <name evidence="24" type="ORF">SAMN05660330_02009</name>
</gene>
<feature type="binding site" evidence="19">
    <location>
        <position position="13"/>
    </location>
    <ligand>
        <name>substrate</name>
    </ligand>
</feature>
<evidence type="ECO:0000256" key="4">
    <source>
        <dbReference type="ARBA" id="ARBA00004741"/>
    </source>
</evidence>
<name>A0A1H0QLI9_9BACT</name>
<dbReference type="GO" id="GO:0005737">
    <property type="term" value="C:cytoplasm"/>
    <property type="evidence" value="ECO:0007669"/>
    <property type="project" value="UniProtKB-SubCell"/>
</dbReference>
<evidence type="ECO:0000256" key="17">
    <source>
        <dbReference type="ARBA" id="ARBA00031520"/>
    </source>
</evidence>
<dbReference type="RefSeq" id="WP_092222387.1">
    <property type="nucleotide sequence ID" value="NZ_FNJI01000012.1"/>
</dbReference>
<dbReference type="InterPro" id="IPR001086">
    <property type="entry name" value="Preph_deHydtase"/>
</dbReference>
<evidence type="ECO:0000256" key="15">
    <source>
        <dbReference type="ARBA" id="ARBA00023268"/>
    </source>
</evidence>
<accession>A0A1H0QLI9</accession>
<keyword evidence="14" id="KW-0456">Lyase</keyword>
<keyword evidence="13" id="KW-0413">Isomerase</keyword>
<evidence type="ECO:0000256" key="2">
    <source>
        <dbReference type="ARBA" id="ARBA00002364"/>
    </source>
</evidence>
<dbReference type="PANTHER" id="PTHR21022:SF19">
    <property type="entry name" value="PREPHENATE DEHYDRATASE-RELATED"/>
    <property type="match status" value="1"/>
</dbReference>
<dbReference type="Gene3D" id="3.30.70.260">
    <property type="match status" value="1"/>
</dbReference>
<comment type="function">
    <text evidence="2">Catalyzes the Claisen rearrangement of chorismate to prephenate and the decarboxylation/dehydration of prephenate to phenylpyruvate.</text>
</comment>
<comment type="pathway">
    <text evidence="4">Amino-acid biosynthesis; L-phenylalanine biosynthesis; phenylpyruvate from prephenate: step 1/1.</text>
</comment>
<proteinExistence type="predicted"/>
<comment type="catalytic activity">
    <reaction evidence="18">
        <text>prephenate + H(+) = 3-phenylpyruvate + CO2 + H2O</text>
        <dbReference type="Rhea" id="RHEA:21648"/>
        <dbReference type="ChEBI" id="CHEBI:15377"/>
        <dbReference type="ChEBI" id="CHEBI:15378"/>
        <dbReference type="ChEBI" id="CHEBI:16526"/>
        <dbReference type="ChEBI" id="CHEBI:18005"/>
        <dbReference type="ChEBI" id="CHEBI:29934"/>
        <dbReference type="EC" id="4.2.1.51"/>
    </reaction>
</comment>
<dbReference type="InterPro" id="IPR002701">
    <property type="entry name" value="CM_II_prokaryot"/>
</dbReference>
<evidence type="ECO:0000256" key="1">
    <source>
        <dbReference type="ARBA" id="ARBA00000824"/>
    </source>
</evidence>
<dbReference type="AlphaFoldDB" id="A0A1H0QLI9"/>
<dbReference type="FunFam" id="3.40.190.10:FF:000029">
    <property type="entry name" value="Chorismate mutase/Prephenate dehydratase"/>
    <property type="match status" value="1"/>
</dbReference>
<evidence type="ECO:0000256" key="19">
    <source>
        <dbReference type="PIRSR" id="PIRSR001500-1"/>
    </source>
</evidence>
<comment type="catalytic activity">
    <reaction evidence="1">
        <text>chorismate = prephenate</text>
        <dbReference type="Rhea" id="RHEA:13897"/>
        <dbReference type="ChEBI" id="CHEBI:29748"/>
        <dbReference type="ChEBI" id="CHEBI:29934"/>
        <dbReference type="EC" id="5.4.99.5"/>
    </reaction>
</comment>
<dbReference type="CDD" id="cd13630">
    <property type="entry name" value="PBP2_PDT_1"/>
    <property type="match status" value="1"/>
</dbReference>
<keyword evidence="12" id="KW-0584">Phenylalanine biosynthesis</keyword>
<dbReference type="UniPathway" id="UPA00121">
    <property type="reaction ID" value="UER00345"/>
</dbReference>
<feature type="domain" description="Prephenate dehydratase" evidence="22">
    <location>
        <begin position="93"/>
        <end position="268"/>
    </location>
</feature>
<feature type="binding site" evidence="19">
    <location>
        <position position="54"/>
    </location>
    <ligand>
        <name>substrate</name>
    </ligand>
</feature>
<dbReference type="Pfam" id="PF01817">
    <property type="entry name" value="CM_2"/>
    <property type="match status" value="1"/>
</dbReference>
<feature type="domain" description="ACT" evidence="23">
    <location>
        <begin position="280"/>
        <end position="357"/>
    </location>
</feature>
<evidence type="ECO:0000256" key="12">
    <source>
        <dbReference type="ARBA" id="ARBA00023222"/>
    </source>
</evidence>
<dbReference type="PANTHER" id="PTHR21022">
    <property type="entry name" value="PREPHENATE DEHYDRATASE P PROTEIN"/>
    <property type="match status" value="1"/>
</dbReference>
<dbReference type="OrthoDB" id="9802281at2"/>
<dbReference type="PIRSF" id="PIRSF001500">
    <property type="entry name" value="Chor_mut_pdt_Ppr"/>
    <property type="match status" value="1"/>
</dbReference>
<dbReference type="SUPFAM" id="SSF53850">
    <property type="entry name" value="Periplasmic binding protein-like II"/>
    <property type="match status" value="1"/>
</dbReference>
<dbReference type="InterPro" id="IPR002912">
    <property type="entry name" value="ACT_dom"/>
</dbReference>
<dbReference type="PROSITE" id="PS00857">
    <property type="entry name" value="PREPHENATE_DEHYDR_1"/>
    <property type="match status" value="1"/>
</dbReference>
<dbReference type="Pfam" id="PF00800">
    <property type="entry name" value="PDT"/>
    <property type="match status" value="1"/>
</dbReference>
<feature type="binding site" evidence="19">
    <location>
        <position position="41"/>
    </location>
    <ligand>
        <name>substrate</name>
    </ligand>
</feature>
<dbReference type="GO" id="GO:0009094">
    <property type="term" value="P:L-phenylalanine biosynthetic process"/>
    <property type="evidence" value="ECO:0007669"/>
    <property type="project" value="UniProtKB-UniPathway"/>
</dbReference>
<dbReference type="STRING" id="91360.SAMN05660330_02009"/>
<evidence type="ECO:0000256" key="20">
    <source>
        <dbReference type="PIRSR" id="PIRSR001500-2"/>
    </source>
</evidence>
<evidence type="ECO:0000256" key="6">
    <source>
        <dbReference type="ARBA" id="ARBA00012404"/>
    </source>
</evidence>
<dbReference type="Proteomes" id="UP000199073">
    <property type="component" value="Unassembled WGS sequence"/>
</dbReference>
<feature type="binding site" evidence="19">
    <location>
        <position position="85"/>
    </location>
    <ligand>
        <name>substrate</name>
    </ligand>
</feature>
<keyword evidence="9" id="KW-0963">Cytoplasm</keyword>
<reference evidence="24 25" key="1">
    <citation type="submission" date="2016-10" db="EMBL/GenBank/DDBJ databases">
        <authorList>
            <person name="de Groot N.N."/>
        </authorList>
    </citation>
    <scope>NUCLEOTIDE SEQUENCE [LARGE SCALE GENOMIC DNA]</scope>
    <source>
        <strain evidence="24 25">DSM 12130</strain>
    </source>
</reference>
<dbReference type="PROSITE" id="PS51171">
    <property type="entry name" value="PREPHENATE_DEHYDR_3"/>
    <property type="match status" value="1"/>
</dbReference>
<evidence type="ECO:0000256" key="7">
    <source>
        <dbReference type="ARBA" id="ARBA00013147"/>
    </source>
</evidence>
<dbReference type="PROSITE" id="PS51671">
    <property type="entry name" value="ACT"/>
    <property type="match status" value="1"/>
</dbReference>
<keyword evidence="11" id="KW-0057">Aromatic amino acid biosynthesis</keyword>
<evidence type="ECO:0000256" key="14">
    <source>
        <dbReference type="ARBA" id="ARBA00023239"/>
    </source>
</evidence>
<dbReference type="GO" id="GO:0004106">
    <property type="term" value="F:chorismate mutase activity"/>
    <property type="evidence" value="ECO:0007669"/>
    <property type="project" value="UniProtKB-EC"/>
</dbReference>
<dbReference type="UniPathway" id="UPA00120">
    <property type="reaction ID" value="UER00203"/>
</dbReference>
<dbReference type="SUPFAM" id="SSF48600">
    <property type="entry name" value="Chorismate mutase II"/>
    <property type="match status" value="1"/>
</dbReference>
<evidence type="ECO:0000256" key="8">
    <source>
        <dbReference type="ARBA" id="ARBA00014401"/>
    </source>
</evidence>
<feature type="site" description="Essential for prephenate dehydratase activity" evidence="20">
    <location>
        <position position="261"/>
    </location>
</feature>
<dbReference type="GO" id="GO:0004664">
    <property type="term" value="F:prephenate dehydratase activity"/>
    <property type="evidence" value="ECO:0007669"/>
    <property type="project" value="UniProtKB-EC"/>
</dbReference>
<evidence type="ECO:0000256" key="5">
    <source>
        <dbReference type="ARBA" id="ARBA00004817"/>
    </source>
</evidence>
<dbReference type="EC" id="4.2.1.51" evidence="7"/>
<keyword evidence="25" id="KW-1185">Reference proteome</keyword>
<dbReference type="InterPro" id="IPR036979">
    <property type="entry name" value="CM_dom_sf"/>
</dbReference>
<feature type="domain" description="Chorismate mutase" evidence="21">
    <location>
        <begin position="3"/>
        <end position="93"/>
    </location>
</feature>
<evidence type="ECO:0000256" key="3">
    <source>
        <dbReference type="ARBA" id="ARBA00004496"/>
    </source>
</evidence>
<protein>
    <recommendedName>
        <fullName evidence="8">Bifunctional chorismate mutase/prephenate dehydratase</fullName>
        <ecNumber evidence="7">4.2.1.51</ecNumber>
        <ecNumber evidence="6">5.4.99.5</ecNumber>
    </recommendedName>
    <alternativeName>
        <fullName evidence="17">Chorismate mutase-prephenate dehydratase</fullName>
    </alternativeName>
    <alternativeName>
        <fullName evidence="16">p-protein</fullName>
    </alternativeName>
</protein>
<keyword evidence="10" id="KW-0028">Amino-acid biosynthesis</keyword>
<keyword evidence="15" id="KW-0511">Multifunctional enzyme</keyword>
<evidence type="ECO:0000256" key="10">
    <source>
        <dbReference type="ARBA" id="ARBA00022605"/>
    </source>
</evidence>
<dbReference type="CDD" id="cd04905">
    <property type="entry name" value="ACT_CM-PDT"/>
    <property type="match status" value="1"/>
</dbReference>
<feature type="binding site" evidence="19">
    <location>
        <position position="50"/>
    </location>
    <ligand>
        <name>substrate</name>
    </ligand>
</feature>
<evidence type="ECO:0000256" key="11">
    <source>
        <dbReference type="ARBA" id="ARBA00023141"/>
    </source>
</evidence>
<dbReference type="NCBIfam" id="NF008865">
    <property type="entry name" value="PRK11898.1"/>
    <property type="match status" value="1"/>
</dbReference>
<evidence type="ECO:0000313" key="24">
    <source>
        <dbReference type="EMBL" id="SDP17915.1"/>
    </source>
</evidence>
<dbReference type="PROSITE" id="PS51168">
    <property type="entry name" value="CHORISMATE_MUT_2"/>
    <property type="match status" value="1"/>
</dbReference>
<dbReference type="InterPro" id="IPR008242">
    <property type="entry name" value="Chor_mutase/pphenate_deHydtase"/>
</dbReference>
<dbReference type="InterPro" id="IPR045865">
    <property type="entry name" value="ACT-like_dom_sf"/>
</dbReference>
<evidence type="ECO:0000313" key="25">
    <source>
        <dbReference type="Proteomes" id="UP000199073"/>
    </source>
</evidence>
<evidence type="ECO:0000256" key="9">
    <source>
        <dbReference type="ARBA" id="ARBA00022490"/>
    </source>
</evidence>
<evidence type="ECO:0000259" key="21">
    <source>
        <dbReference type="PROSITE" id="PS51168"/>
    </source>
</evidence>
<dbReference type="EMBL" id="FNJI01000012">
    <property type="protein sequence ID" value="SDP17915.1"/>
    <property type="molecule type" value="Genomic_DNA"/>
</dbReference>
<dbReference type="InterPro" id="IPR036263">
    <property type="entry name" value="Chorismate_II_sf"/>
</dbReference>
<dbReference type="SMART" id="SM00830">
    <property type="entry name" value="CM_2"/>
    <property type="match status" value="1"/>
</dbReference>
<organism evidence="24 25">
    <name type="scientific">Desulforhopalus singaporensis</name>
    <dbReference type="NCBI Taxonomy" id="91360"/>
    <lineage>
        <taxon>Bacteria</taxon>
        <taxon>Pseudomonadati</taxon>
        <taxon>Thermodesulfobacteriota</taxon>
        <taxon>Desulfobulbia</taxon>
        <taxon>Desulfobulbales</taxon>
        <taxon>Desulfocapsaceae</taxon>
        <taxon>Desulforhopalus</taxon>
    </lineage>
</organism>
<dbReference type="Pfam" id="PF01842">
    <property type="entry name" value="ACT"/>
    <property type="match status" value="1"/>
</dbReference>
<evidence type="ECO:0000256" key="13">
    <source>
        <dbReference type="ARBA" id="ARBA00023235"/>
    </source>
</evidence>
<feature type="binding site" evidence="19">
    <location>
        <position position="89"/>
    </location>
    <ligand>
        <name>substrate</name>
    </ligand>
</feature>